<evidence type="ECO:0000256" key="1">
    <source>
        <dbReference type="ARBA" id="ARBA00004123"/>
    </source>
</evidence>
<dbReference type="Pfam" id="PF08265">
    <property type="entry name" value="YL1_C"/>
    <property type="match status" value="1"/>
</dbReference>
<evidence type="ECO:0000313" key="7">
    <source>
        <dbReference type="Proteomes" id="UP001211065"/>
    </source>
</evidence>
<dbReference type="Proteomes" id="UP001211065">
    <property type="component" value="Unassembled WGS sequence"/>
</dbReference>
<keyword evidence="7" id="KW-1185">Reference proteome</keyword>
<dbReference type="AlphaFoldDB" id="A0AAD5Y0B0"/>
<gene>
    <name evidence="6" type="primary">IES6</name>
    <name evidence="6" type="ORF">HK099_008366</name>
</gene>
<feature type="domain" description="Vps72/YL1 C-terminal" evidence="5">
    <location>
        <begin position="85"/>
        <end position="114"/>
    </location>
</feature>
<keyword evidence="3" id="KW-0804">Transcription</keyword>
<protein>
    <submittedName>
        <fullName evidence="6">Chromatin-remodeling complex subunit ies6</fullName>
    </submittedName>
</protein>
<organism evidence="6 7">
    <name type="scientific">Clydaea vesicula</name>
    <dbReference type="NCBI Taxonomy" id="447962"/>
    <lineage>
        <taxon>Eukaryota</taxon>
        <taxon>Fungi</taxon>
        <taxon>Fungi incertae sedis</taxon>
        <taxon>Chytridiomycota</taxon>
        <taxon>Chytridiomycota incertae sedis</taxon>
        <taxon>Chytridiomycetes</taxon>
        <taxon>Lobulomycetales</taxon>
        <taxon>Lobulomycetaceae</taxon>
        <taxon>Clydaea</taxon>
    </lineage>
</organism>
<evidence type="ECO:0000256" key="2">
    <source>
        <dbReference type="ARBA" id="ARBA00023015"/>
    </source>
</evidence>
<dbReference type="InterPro" id="IPR029525">
    <property type="entry name" value="INO80C/Ies6"/>
</dbReference>
<dbReference type="GO" id="GO:0006338">
    <property type="term" value="P:chromatin remodeling"/>
    <property type="evidence" value="ECO:0007669"/>
    <property type="project" value="InterPro"/>
</dbReference>
<sequence length="136" mass="15714">MNAEENGCFNDVKIINSADLLKNPLINPSPSDIRSPKFKNSKTKKVIKSFKASALKQEKFKALKLNEKITNWNCDAPPQLLPPRKFCDVTGLEAHYTHPATSLRYHNKDVYYFIQNYLSKNEVIVNEYLNLRKNKN</sequence>
<dbReference type="EMBL" id="JADGJW010000091">
    <property type="protein sequence ID" value="KAJ3224498.1"/>
    <property type="molecule type" value="Genomic_DNA"/>
</dbReference>
<dbReference type="SMART" id="SM00993">
    <property type="entry name" value="YL1_C"/>
    <property type="match status" value="1"/>
</dbReference>
<dbReference type="InterPro" id="IPR013272">
    <property type="entry name" value="Vps72/YL1_C"/>
</dbReference>
<evidence type="ECO:0000256" key="4">
    <source>
        <dbReference type="ARBA" id="ARBA00023242"/>
    </source>
</evidence>
<evidence type="ECO:0000256" key="3">
    <source>
        <dbReference type="ARBA" id="ARBA00023163"/>
    </source>
</evidence>
<name>A0AAD5Y0B0_9FUNG</name>
<reference evidence="6" key="1">
    <citation type="submission" date="2020-05" db="EMBL/GenBank/DDBJ databases">
        <title>Phylogenomic resolution of chytrid fungi.</title>
        <authorList>
            <person name="Stajich J.E."/>
            <person name="Amses K."/>
            <person name="Simmons R."/>
            <person name="Seto K."/>
            <person name="Myers J."/>
            <person name="Bonds A."/>
            <person name="Quandt C.A."/>
            <person name="Barry K."/>
            <person name="Liu P."/>
            <person name="Grigoriev I."/>
            <person name="Longcore J.E."/>
            <person name="James T.Y."/>
        </authorList>
    </citation>
    <scope>NUCLEOTIDE SEQUENCE</scope>
    <source>
        <strain evidence="6">JEL0476</strain>
    </source>
</reference>
<proteinExistence type="predicted"/>
<comment type="subcellular location">
    <subcellularLocation>
        <location evidence="1">Nucleus</location>
    </subcellularLocation>
</comment>
<dbReference type="PANTHER" id="PTHR31200">
    <property type="entry name" value="INO80 COMPLEX SUBUNIT C"/>
    <property type="match status" value="1"/>
</dbReference>
<keyword evidence="2" id="KW-0805">Transcription regulation</keyword>
<evidence type="ECO:0000313" key="6">
    <source>
        <dbReference type="EMBL" id="KAJ3224498.1"/>
    </source>
</evidence>
<evidence type="ECO:0000259" key="5">
    <source>
        <dbReference type="SMART" id="SM00993"/>
    </source>
</evidence>
<keyword evidence="4" id="KW-0539">Nucleus</keyword>
<accession>A0AAD5Y0B0</accession>
<dbReference type="PANTHER" id="PTHR31200:SF1">
    <property type="entry name" value="INO80 COMPLEX SUBUNIT C"/>
    <property type="match status" value="1"/>
</dbReference>
<dbReference type="GO" id="GO:0031011">
    <property type="term" value="C:Ino80 complex"/>
    <property type="evidence" value="ECO:0007669"/>
    <property type="project" value="InterPro"/>
</dbReference>
<comment type="caution">
    <text evidence="6">The sequence shown here is derived from an EMBL/GenBank/DDBJ whole genome shotgun (WGS) entry which is preliminary data.</text>
</comment>